<reference evidence="1" key="1">
    <citation type="submission" date="2021-05" db="EMBL/GenBank/DDBJ databases">
        <authorList>
            <person name="Alioto T."/>
            <person name="Alioto T."/>
            <person name="Gomez Garrido J."/>
        </authorList>
    </citation>
    <scope>NUCLEOTIDE SEQUENCE</scope>
</reference>
<dbReference type="AlphaFoldDB" id="A0A8D9BSC2"/>
<name>A0A8D9BSC2_9HEMI</name>
<dbReference type="EMBL" id="HBUF01656908">
    <property type="protein sequence ID" value="CAG6787945.1"/>
    <property type="molecule type" value="Transcribed_RNA"/>
</dbReference>
<sequence length="112" mass="11974">MGPRAYMMTLCPGARQSGSSARMGSVVGTCSTSWTTRNGTASSRIPGTRIVPGIATRRATVTIVTRTGCITGTLIPSRSITSRLRSTRLIGTTGRVTTWALRSRTLLVSTRW</sequence>
<organism evidence="1">
    <name type="scientific">Cacopsylla melanoneura</name>
    <dbReference type="NCBI Taxonomy" id="428564"/>
    <lineage>
        <taxon>Eukaryota</taxon>
        <taxon>Metazoa</taxon>
        <taxon>Ecdysozoa</taxon>
        <taxon>Arthropoda</taxon>
        <taxon>Hexapoda</taxon>
        <taxon>Insecta</taxon>
        <taxon>Pterygota</taxon>
        <taxon>Neoptera</taxon>
        <taxon>Paraneoptera</taxon>
        <taxon>Hemiptera</taxon>
        <taxon>Sternorrhyncha</taxon>
        <taxon>Psylloidea</taxon>
        <taxon>Psyllidae</taxon>
        <taxon>Psyllinae</taxon>
        <taxon>Cacopsylla</taxon>
    </lineage>
</organism>
<proteinExistence type="predicted"/>
<protein>
    <submittedName>
        <fullName evidence="1">Uncharacterized protein</fullName>
    </submittedName>
</protein>
<accession>A0A8D9BSC2</accession>
<evidence type="ECO:0000313" key="1">
    <source>
        <dbReference type="EMBL" id="CAG6787945.1"/>
    </source>
</evidence>